<evidence type="ECO:0000313" key="3">
    <source>
        <dbReference type="Proteomes" id="UP000244956"/>
    </source>
</evidence>
<feature type="transmembrane region" description="Helical" evidence="1">
    <location>
        <begin position="7"/>
        <end position="29"/>
    </location>
</feature>
<evidence type="ECO:0000313" key="2">
    <source>
        <dbReference type="EMBL" id="PWD97722.1"/>
    </source>
</evidence>
<dbReference type="OrthoDB" id="1123313at2"/>
<protein>
    <submittedName>
        <fullName evidence="2">Uncharacterized protein</fullName>
    </submittedName>
</protein>
<organism evidence="2 3">
    <name type="scientific">Marinilabilia rubra</name>
    <dbReference type="NCBI Taxonomy" id="2162893"/>
    <lineage>
        <taxon>Bacteria</taxon>
        <taxon>Pseudomonadati</taxon>
        <taxon>Bacteroidota</taxon>
        <taxon>Bacteroidia</taxon>
        <taxon>Marinilabiliales</taxon>
        <taxon>Marinilabiliaceae</taxon>
        <taxon>Marinilabilia</taxon>
    </lineage>
</organism>
<keyword evidence="3" id="KW-1185">Reference proteome</keyword>
<proteinExistence type="predicted"/>
<name>A0A2U2B3S6_9BACT</name>
<dbReference type="Proteomes" id="UP000244956">
    <property type="component" value="Unassembled WGS sequence"/>
</dbReference>
<dbReference type="EMBL" id="QEWP01000027">
    <property type="protein sequence ID" value="PWD97722.1"/>
    <property type="molecule type" value="Genomic_DNA"/>
</dbReference>
<gene>
    <name evidence="2" type="ORF">DDZ16_19405</name>
</gene>
<accession>A0A2U2B3S6</accession>
<evidence type="ECO:0000256" key="1">
    <source>
        <dbReference type="SAM" id="Phobius"/>
    </source>
</evidence>
<keyword evidence="1" id="KW-0472">Membrane</keyword>
<dbReference type="AlphaFoldDB" id="A0A2U2B3S6"/>
<keyword evidence="1" id="KW-1133">Transmembrane helix</keyword>
<reference evidence="2 3" key="1">
    <citation type="submission" date="2018-05" db="EMBL/GenBank/DDBJ databases">
        <title>Marinilabilia rubrum sp. nov., isolated from saltern sediment.</title>
        <authorList>
            <person name="Zhang R."/>
        </authorList>
    </citation>
    <scope>NUCLEOTIDE SEQUENCE [LARGE SCALE GENOMIC DNA]</scope>
    <source>
        <strain evidence="2 3">WTE16</strain>
    </source>
</reference>
<dbReference type="RefSeq" id="WP_109266139.1">
    <property type="nucleotide sequence ID" value="NZ_QEWP01000027.1"/>
</dbReference>
<keyword evidence="1" id="KW-0812">Transmembrane</keyword>
<feature type="transmembrane region" description="Helical" evidence="1">
    <location>
        <begin position="35"/>
        <end position="55"/>
    </location>
</feature>
<sequence>MRKINRIYLKLFLIYGLTFGLLMTLWDYLDEGEIDIIKLIFMTVFFGGFMSWTTIKNLKKTKIKANGKNELNEEDFKATQVKYIPKIITLDSAFERLKKYDIENSWHLKINNSRIEGKTKISWISWGEKILISFLNDKIEIMSKPRLKTQMIDTGKNRQNIELISHILNEE</sequence>
<comment type="caution">
    <text evidence="2">The sequence shown here is derived from an EMBL/GenBank/DDBJ whole genome shotgun (WGS) entry which is preliminary data.</text>
</comment>